<name>A0A0R1S913_9LACO</name>
<organism evidence="2 3">
    <name type="scientific">Latilactobacillus fuchuensis DSM 14340 = JCM 11249</name>
    <dbReference type="NCBI Taxonomy" id="1423747"/>
    <lineage>
        <taxon>Bacteria</taxon>
        <taxon>Bacillati</taxon>
        <taxon>Bacillota</taxon>
        <taxon>Bacilli</taxon>
        <taxon>Lactobacillales</taxon>
        <taxon>Lactobacillaceae</taxon>
        <taxon>Latilactobacillus</taxon>
    </lineage>
</organism>
<evidence type="ECO:0008006" key="4">
    <source>
        <dbReference type="Google" id="ProtNLM"/>
    </source>
</evidence>
<dbReference type="Pfam" id="PF06570">
    <property type="entry name" value="DUF1129"/>
    <property type="match status" value="1"/>
</dbReference>
<dbReference type="eggNOG" id="COG4858">
    <property type="taxonomic scope" value="Bacteria"/>
</dbReference>
<dbReference type="RefSeq" id="WP_025082781.1">
    <property type="nucleotide sequence ID" value="NZ_AZEX01000002.1"/>
</dbReference>
<evidence type="ECO:0000313" key="2">
    <source>
        <dbReference type="EMBL" id="KRL61963.1"/>
    </source>
</evidence>
<dbReference type="EMBL" id="AZEX01000002">
    <property type="protein sequence ID" value="KRL61963.1"/>
    <property type="molecule type" value="Genomic_DNA"/>
</dbReference>
<accession>A0A0R1S913</accession>
<feature type="transmembrane region" description="Helical" evidence="1">
    <location>
        <begin position="105"/>
        <end position="122"/>
    </location>
</feature>
<dbReference type="PATRIC" id="fig|1423747.3.peg.1198"/>
<feature type="transmembrane region" description="Helical" evidence="1">
    <location>
        <begin position="167"/>
        <end position="190"/>
    </location>
</feature>
<dbReference type="Proteomes" id="UP000051264">
    <property type="component" value="Unassembled WGS sequence"/>
</dbReference>
<dbReference type="STRING" id="1423747.FC69_GL001173"/>
<keyword evidence="1" id="KW-0812">Transmembrane</keyword>
<dbReference type="InterPro" id="IPR009214">
    <property type="entry name" value="DUF1129"/>
</dbReference>
<evidence type="ECO:0000313" key="3">
    <source>
        <dbReference type="Proteomes" id="UP000051264"/>
    </source>
</evidence>
<dbReference type="AlphaFoldDB" id="A0A0R1S913"/>
<evidence type="ECO:0000256" key="1">
    <source>
        <dbReference type="SAM" id="Phobius"/>
    </source>
</evidence>
<feature type="transmembrane region" description="Helical" evidence="1">
    <location>
        <begin position="196"/>
        <end position="213"/>
    </location>
</feature>
<proteinExistence type="predicted"/>
<gene>
    <name evidence="2" type="ORF">FC69_GL001173</name>
</gene>
<sequence>MTKEAAQQAPEVPTVDIEALSAKLSNKNADYLFKFKRALQAEGISEEQQTAMLTEMLPEMLTAQHKGQPANQLYGSVTVKINSLLHAPKAPVKTSIQLQMLDNGLIFLIMYLAINGISAYFAKGKATGIGITSIVITAVLAGVIMTYPMRYTQMPKDQRPPFWKMALIVVGLTLLFVAAYGVTILIPAVLNPVVPAIVQIVIAALLIGVRIYLKRRFKISGTFFG</sequence>
<reference evidence="2 3" key="1">
    <citation type="journal article" date="2015" name="Genome Announc.">
        <title>Expanding the biotechnology potential of lactobacilli through comparative genomics of 213 strains and associated genera.</title>
        <authorList>
            <person name="Sun Z."/>
            <person name="Harris H.M."/>
            <person name="McCann A."/>
            <person name="Guo C."/>
            <person name="Argimon S."/>
            <person name="Zhang W."/>
            <person name="Yang X."/>
            <person name="Jeffery I.B."/>
            <person name="Cooney J.C."/>
            <person name="Kagawa T.F."/>
            <person name="Liu W."/>
            <person name="Song Y."/>
            <person name="Salvetti E."/>
            <person name="Wrobel A."/>
            <person name="Rasinkangas P."/>
            <person name="Parkhill J."/>
            <person name="Rea M.C."/>
            <person name="O'Sullivan O."/>
            <person name="Ritari J."/>
            <person name="Douillard F.P."/>
            <person name="Paul Ross R."/>
            <person name="Yang R."/>
            <person name="Briner A.E."/>
            <person name="Felis G.E."/>
            <person name="de Vos W.M."/>
            <person name="Barrangou R."/>
            <person name="Klaenhammer T.R."/>
            <person name="Caufield P.W."/>
            <person name="Cui Y."/>
            <person name="Zhang H."/>
            <person name="O'Toole P.W."/>
        </authorList>
    </citation>
    <scope>NUCLEOTIDE SEQUENCE [LARGE SCALE GENOMIC DNA]</scope>
    <source>
        <strain evidence="2 3">DSM 14340</strain>
    </source>
</reference>
<feature type="transmembrane region" description="Helical" evidence="1">
    <location>
        <begin position="128"/>
        <end position="147"/>
    </location>
</feature>
<keyword evidence="1" id="KW-1133">Transmembrane helix</keyword>
<keyword evidence="1" id="KW-0472">Membrane</keyword>
<dbReference type="PIRSF" id="PIRSF033111">
    <property type="entry name" value="UCP033111"/>
    <property type="match status" value="1"/>
</dbReference>
<protein>
    <recommendedName>
        <fullName evidence="4">Integral membrane protein</fullName>
    </recommendedName>
</protein>
<comment type="caution">
    <text evidence="2">The sequence shown here is derived from an EMBL/GenBank/DDBJ whole genome shotgun (WGS) entry which is preliminary data.</text>
</comment>